<dbReference type="EMBL" id="SGKU01000045">
    <property type="protein sequence ID" value="NFA43645.1"/>
    <property type="molecule type" value="Genomic_DNA"/>
</dbReference>
<proteinExistence type="predicted"/>
<dbReference type="Proteomes" id="UP000472355">
    <property type="component" value="Unassembled WGS sequence"/>
</dbReference>
<comment type="caution">
    <text evidence="1">The sequence shown here is derived from an EMBL/GenBank/DDBJ whole genome shotgun (WGS) entry which is preliminary data.</text>
</comment>
<reference evidence="1 2" key="1">
    <citation type="submission" date="2019-02" db="EMBL/GenBank/DDBJ databases">
        <title>Genome sequencing of Clostridium botulinum clinical isolates.</title>
        <authorList>
            <person name="Brunt J."/>
            <person name="Van Vliet A.H.M."/>
            <person name="Stringer S.C."/>
            <person name="Grant K.A."/>
            <person name="Carter A.C."/>
            <person name="Peck M.W."/>
        </authorList>
    </citation>
    <scope>NUCLEOTIDE SEQUENCE [LARGE SCALE GENOMIC DNA]</scope>
    <source>
        <strain evidence="1 2">H113700579</strain>
    </source>
</reference>
<dbReference type="AlphaFoldDB" id="A0A6M0SV70"/>
<accession>A0A6M0SV70</accession>
<evidence type="ECO:0000313" key="2">
    <source>
        <dbReference type="Proteomes" id="UP000472355"/>
    </source>
</evidence>
<sequence length="104" mass="12376">MNYQKLGILMDKVIENEFKHIQEHHERDDINKNIEVVKEEKRANELFEKLLQVVPEQKNLINDYDEVITNYWIDIARYYFKKGVIAGTSNLNFVNTNIDVMGVF</sequence>
<gene>
    <name evidence="1" type="ORF">EXM65_13915</name>
</gene>
<name>A0A6M0SV70_CLOBO</name>
<evidence type="ECO:0000313" key="1">
    <source>
        <dbReference type="EMBL" id="NFA43645.1"/>
    </source>
</evidence>
<organism evidence="1 2">
    <name type="scientific">Clostridium botulinum</name>
    <dbReference type="NCBI Taxonomy" id="1491"/>
    <lineage>
        <taxon>Bacteria</taxon>
        <taxon>Bacillati</taxon>
        <taxon>Bacillota</taxon>
        <taxon>Clostridia</taxon>
        <taxon>Eubacteriales</taxon>
        <taxon>Clostridiaceae</taxon>
        <taxon>Clostridium</taxon>
    </lineage>
</organism>
<protein>
    <submittedName>
        <fullName evidence="1">Uncharacterized protein</fullName>
    </submittedName>
</protein>